<dbReference type="InterPro" id="IPR014001">
    <property type="entry name" value="Helicase_ATP-bd"/>
</dbReference>
<dbReference type="CDD" id="cd17926">
    <property type="entry name" value="DEXHc_RE"/>
    <property type="match status" value="1"/>
</dbReference>
<dbReference type="PANTHER" id="PTHR11274:SF0">
    <property type="entry name" value="GENERAL TRANSCRIPTION AND DNA REPAIR FACTOR IIH HELICASE SUBUNIT XPB"/>
    <property type="match status" value="1"/>
</dbReference>
<protein>
    <submittedName>
        <fullName evidence="7">DEAD/DEAH box helicase family protein</fullName>
    </submittedName>
</protein>
<dbReference type="SMART" id="SM00487">
    <property type="entry name" value="DEXDc"/>
    <property type="match status" value="1"/>
</dbReference>
<evidence type="ECO:0000256" key="1">
    <source>
        <dbReference type="ARBA" id="ARBA00022741"/>
    </source>
</evidence>
<evidence type="ECO:0000313" key="8">
    <source>
        <dbReference type="Proteomes" id="UP001310386"/>
    </source>
</evidence>
<dbReference type="Pfam" id="PF22548">
    <property type="entry name" value="AEP-TOTE"/>
    <property type="match status" value="1"/>
</dbReference>
<dbReference type="RefSeq" id="WP_371754940.1">
    <property type="nucleotide sequence ID" value="NZ_JAYJLD010000023.1"/>
</dbReference>
<keyword evidence="4" id="KW-0067">ATP-binding</keyword>
<evidence type="ECO:0000256" key="3">
    <source>
        <dbReference type="ARBA" id="ARBA00022806"/>
    </source>
</evidence>
<dbReference type="Proteomes" id="UP001310386">
    <property type="component" value="Unassembled WGS sequence"/>
</dbReference>
<dbReference type="CDD" id="cd18785">
    <property type="entry name" value="SF2_C"/>
    <property type="match status" value="1"/>
</dbReference>
<proteinExistence type="predicted"/>
<keyword evidence="3 7" id="KW-0347">Helicase</keyword>
<evidence type="ECO:0000256" key="2">
    <source>
        <dbReference type="ARBA" id="ARBA00022801"/>
    </source>
</evidence>
<dbReference type="SUPFAM" id="SSF52540">
    <property type="entry name" value="P-loop containing nucleoside triphosphate hydrolases"/>
    <property type="match status" value="2"/>
</dbReference>
<sequence length="833" mass="94904">MINGNDDPDQLVFEWSNELEQLKRRLQQVTEERDQLKRQNILLLQENSLLKKRVLQPSEAEIAPLSVSGNDLILSEQTPLAPRSSQKTATVTKHSTIEEKVRFYRSLFRGRDDVYAVRGMDKQGKTVYYRKRELLGKENGKYIWGDDVTLTDETIRRHMEDEHNPVTVGLYPMLTDESCWFLAIDFDKATWKEDTAAFLETCRSFAIPAALERSRSGNGGHVWIFFEEPVPARTARQMGSVLLTATLEKRNQLGLDSYDRMFPNQDTLPRDKKLGNLIALPLQRAAGKQGNSLFIDSDFSPYPDQWVYLSSLPKMSKQEVEAMIGVAQQTGAIIRIANPLMEDDEIENDTPWLAAASSGKMDMQVKLPAVIHAVHSQMLFIEKEQLSSAQLNLFIRTAAFQNPEFYRDQKMRLSTWGIPRIINCTEDHPKHLALPRGCLEEVTRLCTNAGAVLELQDERQAGVSIAIQFRGDLRERQQQAVQELAKADTGVLSATTAFGKTVVGLWMIAYRQTNTLILVHRTQLLEQWKVRIAQFLDLSDKQVGQIGGGKQKRTGIVDVAMIQTVLGKGKVKDYIAEYGHIVVDECHHVSAFSFEQVLKDAKAKYVLGLTATLTRKDGHHPIVLMQCGPVRFRADAKKEAAERPFQHIVIPRMTGFQMEEDGHQSSIHEIYDRLIQDEKRNEQIFDDVLLALEEGRSPILLTDRTAHLAYFEARLRGFAKNIIVLKGGMGKKQLRLVQEQMERIPADEERVLLATGRFAGEGFDDARLVTLFLAMPFSWKGTLHQYAGRLHRQYEGKKEVRIYDYVDEQVPLLKRMYNKRSGGYRALGYELRD</sequence>
<name>A0ABU5ZKP8_9BACL</name>
<feature type="coiled-coil region" evidence="5">
    <location>
        <begin position="12"/>
        <end position="53"/>
    </location>
</feature>
<evidence type="ECO:0000256" key="5">
    <source>
        <dbReference type="SAM" id="Coils"/>
    </source>
</evidence>
<keyword evidence="5" id="KW-0175">Coiled coil</keyword>
<dbReference type="EMBL" id="JAYJLD010000023">
    <property type="protein sequence ID" value="MEB3102817.1"/>
    <property type="molecule type" value="Genomic_DNA"/>
</dbReference>
<dbReference type="InterPro" id="IPR054347">
    <property type="entry name" value="TOTE_primase"/>
</dbReference>
<dbReference type="Pfam" id="PF04851">
    <property type="entry name" value="ResIII"/>
    <property type="match status" value="1"/>
</dbReference>
<evidence type="ECO:0000259" key="6">
    <source>
        <dbReference type="PROSITE" id="PS51192"/>
    </source>
</evidence>
<dbReference type="Gene3D" id="3.40.50.300">
    <property type="entry name" value="P-loop containing nucleotide triphosphate hydrolases"/>
    <property type="match status" value="2"/>
</dbReference>
<dbReference type="InterPro" id="IPR006935">
    <property type="entry name" value="Helicase/UvrB_N"/>
</dbReference>
<evidence type="ECO:0000256" key="4">
    <source>
        <dbReference type="ARBA" id="ARBA00022840"/>
    </source>
</evidence>
<keyword evidence="1" id="KW-0547">Nucleotide-binding</keyword>
<keyword evidence="8" id="KW-1185">Reference proteome</keyword>
<reference evidence="7" key="1">
    <citation type="submission" date="2023-12" db="EMBL/GenBank/DDBJ databases">
        <title>Fervidustalea candida gen. nov., sp. nov., a novel member of the family Paenibacillaceae isolated from a geothermal area.</title>
        <authorList>
            <person name="Li W.-J."/>
            <person name="Jiao J.-Y."/>
            <person name="Chen Y."/>
        </authorList>
    </citation>
    <scope>NUCLEOTIDE SEQUENCE</scope>
    <source>
        <strain evidence="7">SYSU GA230002</strain>
    </source>
</reference>
<dbReference type="PANTHER" id="PTHR11274">
    <property type="entry name" value="RAD25/XP-B DNA REPAIR HELICASE"/>
    <property type="match status" value="1"/>
</dbReference>
<dbReference type="PROSITE" id="PS51192">
    <property type="entry name" value="HELICASE_ATP_BIND_1"/>
    <property type="match status" value="1"/>
</dbReference>
<feature type="domain" description="Helicase ATP-binding" evidence="6">
    <location>
        <begin position="481"/>
        <end position="631"/>
    </location>
</feature>
<evidence type="ECO:0000313" key="7">
    <source>
        <dbReference type="EMBL" id="MEB3102817.1"/>
    </source>
</evidence>
<comment type="caution">
    <text evidence="7">The sequence shown here is derived from an EMBL/GenBank/DDBJ whole genome shotgun (WGS) entry which is preliminary data.</text>
</comment>
<dbReference type="GO" id="GO:0004386">
    <property type="term" value="F:helicase activity"/>
    <property type="evidence" value="ECO:0007669"/>
    <property type="project" value="UniProtKB-KW"/>
</dbReference>
<accession>A0ABU5ZKP8</accession>
<organism evidence="7 8">
    <name type="scientific">Ferviditalea candida</name>
    <dbReference type="NCBI Taxonomy" id="3108399"/>
    <lineage>
        <taxon>Bacteria</taxon>
        <taxon>Bacillati</taxon>
        <taxon>Bacillota</taxon>
        <taxon>Bacilli</taxon>
        <taxon>Bacillales</taxon>
        <taxon>Paenibacillaceae</taxon>
        <taxon>Ferviditalea</taxon>
    </lineage>
</organism>
<dbReference type="InterPro" id="IPR050615">
    <property type="entry name" value="ATP-dep_DNA_Helicase"/>
</dbReference>
<dbReference type="InterPro" id="IPR027417">
    <property type="entry name" value="P-loop_NTPase"/>
</dbReference>
<keyword evidence="2" id="KW-0378">Hydrolase</keyword>
<gene>
    <name evidence="7" type="ORF">VF724_14240</name>
</gene>